<name>A0A0L7ANG7_ECOLX</name>
<gene>
    <name evidence="1" type="ORF">C9Z68_02315</name>
</gene>
<dbReference type="EMBL" id="RRGJ01000002">
    <property type="protein sequence ID" value="TJQ18504.1"/>
    <property type="molecule type" value="Genomic_DNA"/>
</dbReference>
<dbReference type="SUPFAM" id="SSF103032">
    <property type="entry name" value="Hypothetical protein YwqG"/>
    <property type="match status" value="1"/>
</dbReference>
<dbReference type="InterPro" id="IPR035948">
    <property type="entry name" value="YwqG-like_sf"/>
</dbReference>
<organism evidence="1 2">
    <name type="scientific">Escherichia coli</name>
    <dbReference type="NCBI Taxonomy" id="562"/>
    <lineage>
        <taxon>Bacteria</taxon>
        <taxon>Pseudomonadati</taxon>
        <taxon>Pseudomonadota</taxon>
        <taxon>Gammaproteobacteria</taxon>
        <taxon>Enterobacterales</taxon>
        <taxon>Enterobacteriaceae</taxon>
        <taxon>Escherichia</taxon>
    </lineage>
</organism>
<dbReference type="Pfam" id="PF09234">
    <property type="entry name" value="DUF1963"/>
    <property type="match status" value="1"/>
</dbReference>
<dbReference type="AlphaFoldDB" id="A0A0L7ANG7"/>
<dbReference type="InterPro" id="IPR015315">
    <property type="entry name" value="DUF1963"/>
</dbReference>
<dbReference type="RefSeq" id="WP_000149701.1">
    <property type="nucleotide sequence ID" value="NZ_CP169309.1"/>
</dbReference>
<dbReference type="Gene3D" id="2.30.320.10">
    <property type="entry name" value="YwqG-like"/>
    <property type="match status" value="1"/>
</dbReference>
<reference evidence="1 2" key="1">
    <citation type="submission" date="2018-12" db="EMBL/GenBank/DDBJ databases">
        <title>Food and Water Safety Consortium.</title>
        <authorList>
            <person name="Tyson S."/>
            <person name="Peterson C.-L."/>
            <person name="Olson A."/>
            <person name="Tyler S."/>
            <person name="Cabral J."/>
            <person name="Lynch T."/>
            <person name="Knox N."/>
            <person name="Van Domselaar G."/>
            <person name="Graham M."/>
        </authorList>
    </citation>
    <scope>NUCLEOTIDE SEQUENCE [LARGE SCALE GENOMIC DNA]</scope>
    <source>
        <strain evidence="1 2">FWSEC0118</strain>
    </source>
</reference>
<evidence type="ECO:0000313" key="2">
    <source>
        <dbReference type="Proteomes" id="UP000309937"/>
    </source>
</evidence>
<protein>
    <submittedName>
        <fullName evidence="1">DUF1963 domain-containing protein</fullName>
    </submittedName>
</protein>
<sequence length="420" mass="47674">MTHRIPCKSPACTSTILPETAARTNGYCMPCEQAQQQREHDEYIKKNKKIVNAFAGLSDPVAMLKLIHQPRKFDALIDWTPCPVPTDALYQQLTAEQAQQMADYATERFASGEYEHAQEICLCLAAFTQANLDAYLREWISYDDLDAYSPLPFHRAPADVRDTLLERVEDDAENRNCILQCLAWIGDDVVVERFAYWRNNPPLWRSSLYIAPEEYAHEAGWELTAEDQRRNLYFPQCFHLEMKSTGSCEALRVVDERSDTCPKCALPLTNLFDVDLKATGLSDNGSFRVVTCECCTAYSTIFGYMDSKGNAHLSAKNIPPAWLPDDVSEWRRLPVNSMRQGNLRSPLFAADPFLPVSFSQLGGHPTWIQDAEYPLCPQCSHTMMFLAQLDYADIEQYGEGIIYAFICPECRTTATSYQQS</sequence>
<accession>A0A0L7ANG7</accession>
<comment type="caution">
    <text evidence="1">The sequence shown here is derived from an EMBL/GenBank/DDBJ whole genome shotgun (WGS) entry which is preliminary data.</text>
</comment>
<evidence type="ECO:0000313" key="1">
    <source>
        <dbReference type="EMBL" id="TJQ18504.1"/>
    </source>
</evidence>
<dbReference type="Proteomes" id="UP000309937">
    <property type="component" value="Unassembled WGS sequence"/>
</dbReference>
<proteinExistence type="predicted"/>